<reference evidence="1" key="1">
    <citation type="submission" date="2020-05" db="EMBL/GenBank/DDBJ databases">
        <authorList>
            <person name="Chiriac C."/>
            <person name="Salcher M."/>
            <person name="Ghai R."/>
            <person name="Kavagutti S V."/>
        </authorList>
    </citation>
    <scope>NUCLEOTIDE SEQUENCE</scope>
</reference>
<name>A0A6J6J588_9ZZZZ</name>
<dbReference type="EMBL" id="CAEZVG010000104">
    <property type="protein sequence ID" value="CAB4631754.1"/>
    <property type="molecule type" value="Genomic_DNA"/>
</dbReference>
<dbReference type="SUPFAM" id="SSF51604">
    <property type="entry name" value="Enolase C-terminal domain-like"/>
    <property type="match status" value="1"/>
</dbReference>
<proteinExistence type="predicted"/>
<dbReference type="InterPro" id="IPR036849">
    <property type="entry name" value="Enolase-like_C_sf"/>
</dbReference>
<dbReference type="Gene3D" id="3.20.20.120">
    <property type="entry name" value="Enolase-like C-terminal domain"/>
    <property type="match status" value="1"/>
</dbReference>
<sequence>MQNELITEPFTHKDGWVYPPSDKPGLGIEIIEDVVNRYRQII</sequence>
<organism evidence="1">
    <name type="scientific">freshwater metagenome</name>
    <dbReference type="NCBI Taxonomy" id="449393"/>
    <lineage>
        <taxon>unclassified sequences</taxon>
        <taxon>metagenomes</taxon>
        <taxon>ecological metagenomes</taxon>
    </lineage>
</organism>
<dbReference type="AlphaFoldDB" id="A0A6J6J588"/>
<evidence type="ECO:0000313" key="1">
    <source>
        <dbReference type="EMBL" id="CAB4631754.1"/>
    </source>
</evidence>
<gene>
    <name evidence="1" type="ORF">UFOPK1946_01175</name>
</gene>
<protein>
    <submittedName>
        <fullName evidence="1">Unannotated protein</fullName>
    </submittedName>
</protein>
<accession>A0A6J6J588</accession>